<evidence type="ECO:0000256" key="1">
    <source>
        <dbReference type="ARBA" id="ARBA00023002"/>
    </source>
</evidence>
<dbReference type="OrthoDB" id="167398at2759"/>
<dbReference type="Gene3D" id="2.40.30.10">
    <property type="entry name" value="Translation factors"/>
    <property type="match status" value="1"/>
</dbReference>
<keyword evidence="1" id="KW-0560">Oxidoreductase</keyword>
<keyword evidence="2" id="KW-1133">Transmembrane helix</keyword>
<dbReference type="Proteomes" id="UP000193922">
    <property type="component" value="Unassembled WGS sequence"/>
</dbReference>
<feature type="transmembrane region" description="Helical" evidence="2">
    <location>
        <begin position="131"/>
        <end position="149"/>
    </location>
</feature>
<evidence type="ECO:0000313" key="5">
    <source>
        <dbReference type="Proteomes" id="UP000193922"/>
    </source>
</evidence>
<keyword evidence="5" id="KW-1185">Reference proteome</keyword>
<keyword evidence="2" id="KW-0472">Membrane</keyword>
<dbReference type="Pfam" id="PF08022">
    <property type="entry name" value="FAD_binding_8"/>
    <property type="match status" value="1"/>
</dbReference>
<dbReference type="GO" id="GO:0016491">
    <property type="term" value="F:oxidoreductase activity"/>
    <property type="evidence" value="ECO:0007669"/>
    <property type="project" value="UniProtKB-KW"/>
</dbReference>
<evidence type="ECO:0000256" key="2">
    <source>
        <dbReference type="SAM" id="Phobius"/>
    </source>
</evidence>
<dbReference type="CDD" id="cd06186">
    <property type="entry name" value="NOX_Duox_like_FAD_NADP"/>
    <property type="match status" value="1"/>
</dbReference>
<dbReference type="InterPro" id="IPR039261">
    <property type="entry name" value="FNR_nucleotide-bd"/>
</dbReference>
<dbReference type="PANTHER" id="PTHR11972:SF153">
    <property type="entry name" value="SUPEROXIDE-GENERATING NADPH OXIDASE HEAVY CHAIN SUBUNIT A"/>
    <property type="match status" value="1"/>
</dbReference>
<protein>
    <recommendedName>
        <fullName evidence="3">FAD-binding FR-type domain-containing protein</fullName>
    </recommendedName>
</protein>
<gene>
    <name evidence="4" type="ORF">DL89DRAFT_268064</name>
</gene>
<feature type="transmembrane region" description="Helical" evidence="2">
    <location>
        <begin position="34"/>
        <end position="53"/>
    </location>
</feature>
<organism evidence="4 5">
    <name type="scientific">Linderina pennispora</name>
    <dbReference type="NCBI Taxonomy" id="61395"/>
    <lineage>
        <taxon>Eukaryota</taxon>
        <taxon>Fungi</taxon>
        <taxon>Fungi incertae sedis</taxon>
        <taxon>Zoopagomycota</taxon>
        <taxon>Kickxellomycotina</taxon>
        <taxon>Kickxellomycetes</taxon>
        <taxon>Kickxellales</taxon>
        <taxon>Kickxellaceae</taxon>
        <taxon>Linderina</taxon>
    </lineage>
</organism>
<dbReference type="PROSITE" id="PS51384">
    <property type="entry name" value="FAD_FR"/>
    <property type="match status" value="1"/>
</dbReference>
<accession>A0A1Y1W661</accession>
<dbReference type="AlphaFoldDB" id="A0A1Y1W661"/>
<dbReference type="InterPro" id="IPR050369">
    <property type="entry name" value="RBOH/FRE"/>
</dbReference>
<dbReference type="GO" id="GO:0005886">
    <property type="term" value="C:plasma membrane"/>
    <property type="evidence" value="ECO:0007669"/>
    <property type="project" value="TreeGrafter"/>
</dbReference>
<dbReference type="Gene3D" id="3.40.50.80">
    <property type="entry name" value="Nucleotide-binding domain of ferredoxin-NADP reductase (FNR) module"/>
    <property type="match status" value="1"/>
</dbReference>
<comment type="caution">
    <text evidence="4">The sequence shown here is derived from an EMBL/GenBank/DDBJ whole genome shotgun (WGS) entry which is preliminary data.</text>
</comment>
<proteinExistence type="predicted"/>
<sequence>MNVETTQPLLAPAIAAPASYDSIPTNVNMSKHSILFSFAAILLLMSPTYLTALRQYRFATNIHAHKVAAYTLDYIRTRRPRMENGEHVDGTPLLYSLFIKQSGWTGHLMLASIVAMCSTAYQQIRSRLFELFYYTHQLFLLCVALLFIHDENVLVRWYISVPLVVYFTDRIYRCIRVRLNRAQLQEITQLPAGVMKLRLTKGRVKSQPGQYLRVCCPAASMLQWHPVTITSSPEDNHLTLHLRVEGSWTRNLSHLFGCDFGKDPRLSTAAQTLRHLNNILLEDFAVSSSLPLVLVDGPYYSPFQQALKYEATVMIAAGIGITPAVSVLRTMCWRYKQDNQIFLTQGPLYTGFFAIASALQWFPSLFKTLGQDLWHVVDIHLYYTGGDPICHVPSASSFNLGRPSFRCVFEQIASTYHNCSIGVFFCGPASIANIAESEAEKWESIEFYSESFS</sequence>
<dbReference type="InterPro" id="IPR017938">
    <property type="entry name" value="Riboflavin_synthase-like_b-brl"/>
</dbReference>
<evidence type="ECO:0000313" key="4">
    <source>
        <dbReference type="EMBL" id="ORX69027.1"/>
    </source>
</evidence>
<dbReference type="SUPFAM" id="SSF52343">
    <property type="entry name" value="Ferredoxin reductase-like, C-terminal NADP-linked domain"/>
    <property type="match status" value="1"/>
</dbReference>
<dbReference type="GeneID" id="63804427"/>
<dbReference type="EMBL" id="MCFD01000008">
    <property type="protein sequence ID" value="ORX69027.1"/>
    <property type="molecule type" value="Genomic_DNA"/>
</dbReference>
<feature type="domain" description="FAD-binding FR-type" evidence="3">
    <location>
        <begin position="177"/>
        <end position="305"/>
    </location>
</feature>
<evidence type="ECO:0000259" key="3">
    <source>
        <dbReference type="PROSITE" id="PS51384"/>
    </source>
</evidence>
<name>A0A1Y1W661_9FUNG</name>
<dbReference type="RefSeq" id="XP_040742759.1">
    <property type="nucleotide sequence ID" value="XM_040887779.1"/>
</dbReference>
<keyword evidence="2" id="KW-0812">Transmembrane</keyword>
<dbReference type="InterPro" id="IPR017927">
    <property type="entry name" value="FAD-bd_FR_type"/>
</dbReference>
<dbReference type="PANTHER" id="PTHR11972">
    <property type="entry name" value="NADPH OXIDASE"/>
    <property type="match status" value="1"/>
</dbReference>
<reference evidence="4 5" key="1">
    <citation type="submission" date="2016-07" db="EMBL/GenBank/DDBJ databases">
        <title>Pervasive Adenine N6-methylation of Active Genes in Fungi.</title>
        <authorList>
            <consortium name="DOE Joint Genome Institute"/>
            <person name="Mondo S.J."/>
            <person name="Dannebaum R.O."/>
            <person name="Kuo R.C."/>
            <person name="Labutti K."/>
            <person name="Haridas S."/>
            <person name="Kuo A."/>
            <person name="Salamov A."/>
            <person name="Ahrendt S.R."/>
            <person name="Lipzen A."/>
            <person name="Sullivan W."/>
            <person name="Andreopoulos W.B."/>
            <person name="Clum A."/>
            <person name="Lindquist E."/>
            <person name="Daum C."/>
            <person name="Ramamoorthy G.K."/>
            <person name="Gryganskyi A."/>
            <person name="Culley D."/>
            <person name="Magnuson J.K."/>
            <person name="James T.Y."/>
            <person name="O'Malley M.A."/>
            <person name="Stajich J.E."/>
            <person name="Spatafora J.W."/>
            <person name="Visel A."/>
            <person name="Grigoriev I.V."/>
        </authorList>
    </citation>
    <scope>NUCLEOTIDE SEQUENCE [LARGE SCALE GENOMIC DNA]</scope>
    <source>
        <strain evidence="4 5">ATCC 12442</strain>
    </source>
</reference>
<dbReference type="SUPFAM" id="SSF63380">
    <property type="entry name" value="Riboflavin synthase domain-like"/>
    <property type="match status" value="1"/>
</dbReference>
<dbReference type="InterPro" id="IPR013112">
    <property type="entry name" value="FAD-bd_8"/>
</dbReference>
<dbReference type="STRING" id="61395.A0A1Y1W661"/>